<evidence type="ECO:0000259" key="2">
    <source>
        <dbReference type="Pfam" id="PF07883"/>
    </source>
</evidence>
<dbReference type="AlphaFoldDB" id="C5T130"/>
<dbReference type="EMBL" id="ACQT01000009">
    <property type="protein sequence ID" value="EER61774.1"/>
    <property type="molecule type" value="Genomic_DNA"/>
</dbReference>
<keyword evidence="1" id="KW-0732">Signal</keyword>
<dbReference type="SUPFAM" id="SSF51182">
    <property type="entry name" value="RmlC-like cupins"/>
    <property type="match status" value="1"/>
</dbReference>
<dbReference type="InterPro" id="IPR013096">
    <property type="entry name" value="Cupin_2"/>
</dbReference>
<dbReference type="PANTHER" id="PTHR43698">
    <property type="entry name" value="RIBD C-TERMINAL DOMAIN CONTAINING PROTEIN"/>
    <property type="match status" value="1"/>
</dbReference>
<accession>C5T130</accession>
<comment type="caution">
    <text evidence="3">The sequence shown here is derived from an EMBL/GenBank/DDBJ whole genome shotgun (WGS) entry which is preliminary data.</text>
</comment>
<reference evidence="3 4" key="1">
    <citation type="submission" date="2009-05" db="EMBL/GenBank/DDBJ databases">
        <title>The draft genome of Acidovorax delafieldii 2AN.</title>
        <authorList>
            <consortium name="US DOE Joint Genome Institute (JGI-PGF)"/>
            <person name="Lucas S."/>
            <person name="Copeland A."/>
            <person name="Lapidus A."/>
            <person name="Glavina del Rio T."/>
            <person name="Tice H."/>
            <person name="Bruce D."/>
            <person name="Goodwin L."/>
            <person name="Pitluck S."/>
            <person name="Larimer F."/>
            <person name="Land M.L."/>
            <person name="Hauser L."/>
            <person name="Shelobolina E.S."/>
            <person name="Picardal F."/>
            <person name="Roden E."/>
            <person name="Emerson D."/>
        </authorList>
    </citation>
    <scope>NUCLEOTIDE SEQUENCE [LARGE SCALE GENOMIC DNA]</scope>
    <source>
        <strain evidence="3 4">2AN</strain>
    </source>
</reference>
<protein>
    <submittedName>
        <fullName evidence="3">Cupin 2 conserved barrel domain protein</fullName>
    </submittedName>
</protein>
<dbReference type="PANTHER" id="PTHR43698:SF1">
    <property type="entry name" value="BLL4564 PROTEIN"/>
    <property type="match status" value="1"/>
</dbReference>
<evidence type="ECO:0000313" key="4">
    <source>
        <dbReference type="Proteomes" id="UP000003856"/>
    </source>
</evidence>
<dbReference type="InterPro" id="IPR011051">
    <property type="entry name" value="RmlC_Cupin_sf"/>
</dbReference>
<dbReference type="Gene3D" id="2.60.120.10">
    <property type="entry name" value="Jelly Rolls"/>
    <property type="match status" value="1"/>
</dbReference>
<keyword evidence="4" id="KW-1185">Reference proteome</keyword>
<proteinExistence type="predicted"/>
<dbReference type="InterPro" id="IPR014710">
    <property type="entry name" value="RmlC-like_jellyroll"/>
</dbReference>
<feature type="chain" id="PRO_5002957211" evidence="1">
    <location>
        <begin position="22"/>
        <end position="155"/>
    </location>
</feature>
<sequence length="155" mass="16695">MKKYLIAASATLLFGAAAAHAQGISITPAGKTPTVIGDAKNFSGQAAVDIKAAGNSGRYGSVGQVDFMPGARTAWHTHPAGQLLIITEGRGWVQEERQPVREIKAGDVVWIEPGVNHWHGAAKDSRMSHIAISYMRDGKAVDWKELVSDDQYNDR</sequence>
<dbReference type="Proteomes" id="UP000003856">
    <property type="component" value="Unassembled WGS sequence"/>
</dbReference>
<name>C5T130_ACIDE</name>
<evidence type="ECO:0000256" key="1">
    <source>
        <dbReference type="SAM" id="SignalP"/>
    </source>
</evidence>
<dbReference type="PATRIC" id="fig|573060.9.peg.4549"/>
<evidence type="ECO:0000313" key="3">
    <source>
        <dbReference type="EMBL" id="EER61774.1"/>
    </source>
</evidence>
<gene>
    <name evidence="3" type="ORF">AcdelDRAFT_0610</name>
</gene>
<feature type="signal peptide" evidence="1">
    <location>
        <begin position="1"/>
        <end position="21"/>
    </location>
</feature>
<organism evidence="3 4">
    <name type="scientific">Acidovorax delafieldii 2AN</name>
    <dbReference type="NCBI Taxonomy" id="573060"/>
    <lineage>
        <taxon>Bacteria</taxon>
        <taxon>Pseudomonadati</taxon>
        <taxon>Pseudomonadota</taxon>
        <taxon>Betaproteobacteria</taxon>
        <taxon>Burkholderiales</taxon>
        <taxon>Comamonadaceae</taxon>
        <taxon>Acidovorax</taxon>
    </lineage>
</organism>
<dbReference type="Pfam" id="PF07883">
    <property type="entry name" value="Cupin_2"/>
    <property type="match status" value="1"/>
</dbReference>
<dbReference type="RefSeq" id="WP_005793276.1">
    <property type="nucleotide sequence ID" value="NZ_ACQT01000009.1"/>
</dbReference>
<feature type="domain" description="Cupin type-2" evidence="2">
    <location>
        <begin position="65"/>
        <end position="130"/>
    </location>
</feature>
<dbReference type="OrthoDB" id="9802489at2"/>
<dbReference type="InterPro" id="IPR047263">
    <property type="entry name" value="HNL-like_cupin"/>
</dbReference>
<dbReference type="CDD" id="cd02233">
    <property type="entry name" value="cupin_HNL-like"/>
    <property type="match status" value="1"/>
</dbReference>